<proteinExistence type="predicted"/>
<feature type="compositionally biased region" description="Low complexity" evidence="1">
    <location>
        <begin position="14"/>
        <end position="36"/>
    </location>
</feature>
<protein>
    <recommendedName>
        <fullName evidence="4">PAS domain-containing protein</fullName>
    </recommendedName>
</protein>
<evidence type="ECO:0000313" key="3">
    <source>
        <dbReference type="Proteomes" id="UP001341840"/>
    </source>
</evidence>
<dbReference type="Proteomes" id="UP001341840">
    <property type="component" value="Unassembled WGS sequence"/>
</dbReference>
<organism evidence="2 3">
    <name type="scientific">Stylosanthes scabra</name>
    <dbReference type="NCBI Taxonomy" id="79078"/>
    <lineage>
        <taxon>Eukaryota</taxon>
        <taxon>Viridiplantae</taxon>
        <taxon>Streptophyta</taxon>
        <taxon>Embryophyta</taxon>
        <taxon>Tracheophyta</taxon>
        <taxon>Spermatophyta</taxon>
        <taxon>Magnoliopsida</taxon>
        <taxon>eudicotyledons</taxon>
        <taxon>Gunneridae</taxon>
        <taxon>Pentapetalae</taxon>
        <taxon>rosids</taxon>
        <taxon>fabids</taxon>
        <taxon>Fabales</taxon>
        <taxon>Fabaceae</taxon>
        <taxon>Papilionoideae</taxon>
        <taxon>50 kb inversion clade</taxon>
        <taxon>dalbergioids sensu lato</taxon>
        <taxon>Dalbergieae</taxon>
        <taxon>Pterocarpus clade</taxon>
        <taxon>Stylosanthes</taxon>
    </lineage>
</organism>
<accession>A0ABU6XM82</accession>
<evidence type="ECO:0008006" key="4">
    <source>
        <dbReference type="Google" id="ProtNLM"/>
    </source>
</evidence>
<dbReference type="PANTHER" id="PTHR33595">
    <property type="entry name" value="VON WILLEBRAND FACTOR A DOMAIN PROTEIN"/>
    <property type="match status" value="1"/>
</dbReference>
<keyword evidence="3" id="KW-1185">Reference proteome</keyword>
<name>A0ABU6XM82_9FABA</name>
<sequence>MSRYRPIAPKPDTNSSSSSITDNNGSSNSNNNNSLSQKIRNSPYLRRLWPQLQARPTRTRKRENTNNDVSTITTNSTTTSPSLVTLPLLPCSPSSSSSSIHQPPKFDLTNNNNNACKEVSFDLNLATKLNIPEEKDLLQQLQRPMAATATAAAATNNNVVVVAPQPVRPVGSSISVGCINEDTAKMGIQDQNLKRKQEVEDEVESETLPAIITDSKNRVRMVNSSYKELVGQPECPWLESMVTSIHQCGSSSSSASAASSTASSLPSPMSSSSSSPRSNKSRISGEVTLQVCDDSVKIPDSSSSNGFSCWVRIEWQQKSSEDHNHQRKKICVSAFCDVTKLCCEYRDYVFSWRFHTRTREASQQSSCNNV</sequence>
<feature type="compositionally biased region" description="Low complexity" evidence="1">
    <location>
        <begin position="256"/>
        <end position="278"/>
    </location>
</feature>
<feature type="region of interest" description="Disordered" evidence="1">
    <location>
        <begin position="256"/>
        <end position="283"/>
    </location>
</feature>
<reference evidence="2 3" key="1">
    <citation type="journal article" date="2023" name="Plants (Basel)">
        <title>Bridging the Gap: Combining Genomics and Transcriptomics Approaches to Understand Stylosanthes scabra, an Orphan Legume from the Brazilian Caatinga.</title>
        <authorList>
            <person name="Ferreira-Neto J.R.C."/>
            <person name="da Silva M.D."/>
            <person name="Binneck E."/>
            <person name="de Melo N.F."/>
            <person name="da Silva R.H."/>
            <person name="de Melo A.L.T.M."/>
            <person name="Pandolfi V."/>
            <person name="Bustamante F.O."/>
            <person name="Brasileiro-Vidal A.C."/>
            <person name="Benko-Iseppon A.M."/>
        </authorList>
    </citation>
    <scope>NUCLEOTIDE SEQUENCE [LARGE SCALE GENOMIC DNA]</scope>
    <source>
        <tissue evidence="2">Leaves</tissue>
    </source>
</reference>
<feature type="compositionally biased region" description="Low complexity" evidence="1">
    <location>
        <begin position="66"/>
        <end position="99"/>
    </location>
</feature>
<evidence type="ECO:0000256" key="1">
    <source>
        <dbReference type="SAM" id="MobiDB-lite"/>
    </source>
</evidence>
<evidence type="ECO:0000313" key="2">
    <source>
        <dbReference type="EMBL" id="MED6198509.1"/>
    </source>
</evidence>
<dbReference type="EMBL" id="JASCZI010212140">
    <property type="protein sequence ID" value="MED6198509.1"/>
    <property type="molecule type" value="Genomic_DNA"/>
</dbReference>
<comment type="caution">
    <text evidence="2">The sequence shown here is derived from an EMBL/GenBank/DDBJ whole genome shotgun (WGS) entry which is preliminary data.</text>
</comment>
<gene>
    <name evidence="2" type="ORF">PIB30_066973</name>
</gene>
<feature type="region of interest" description="Disordered" evidence="1">
    <location>
        <begin position="1"/>
        <end position="106"/>
    </location>
</feature>
<dbReference type="PANTHER" id="PTHR33595:SF3">
    <property type="entry name" value="PAS DOMAIN-CONTAINING PROTEIN"/>
    <property type="match status" value="1"/>
</dbReference>